<evidence type="ECO:0008006" key="2">
    <source>
        <dbReference type="Google" id="ProtNLM"/>
    </source>
</evidence>
<organism evidence="1">
    <name type="scientific">marine sediment metagenome</name>
    <dbReference type="NCBI Taxonomy" id="412755"/>
    <lineage>
        <taxon>unclassified sequences</taxon>
        <taxon>metagenomes</taxon>
        <taxon>ecological metagenomes</taxon>
    </lineage>
</organism>
<sequence>MASDRDFAIFQRVFKKYQRLFGLESWQIYFKHEPDDDTFASLSMNYANRAATVYLNSALTKEDKRFKDVRKSAKHEAVHLLLAALEGEARARFSTPDIITKVLEETVNKLVGLIP</sequence>
<protein>
    <recommendedName>
        <fullName evidence="2">SprT-like domain-containing protein</fullName>
    </recommendedName>
</protein>
<proteinExistence type="predicted"/>
<gene>
    <name evidence="1" type="ORF">LCGC14_2655810</name>
</gene>
<accession>A0A0F8ZTJ6</accession>
<dbReference type="EMBL" id="LAZR01046181">
    <property type="protein sequence ID" value="KKK97133.1"/>
    <property type="molecule type" value="Genomic_DNA"/>
</dbReference>
<name>A0A0F8ZTJ6_9ZZZZ</name>
<comment type="caution">
    <text evidence="1">The sequence shown here is derived from an EMBL/GenBank/DDBJ whole genome shotgun (WGS) entry which is preliminary data.</text>
</comment>
<evidence type="ECO:0000313" key="1">
    <source>
        <dbReference type="EMBL" id="KKK97133.1"/>
    </source>
</evidence>
<dbReference type="AlphaFoldDB" id="A0A0F8ZTJ6"/>
<reference evidence="1" key="1">
    <citation type="journal article" date="2015" name="Nature">
        <title>Complex archaea that bridge the gap between prokaryotes and eukaryotes.</title>
        <authorList>
            <person name="Spang A."/>
            <person name="Saw J.H."/>
            <person name="Jorgensen S.L."/>
            <person name="Zaremba-Niedzwiedzka K."/>
            <person name="Martijn J."/>
            <person name="Lind A.E."/>
            <person name="van Eijk R."/>
            <person name="Schleper C."/>
            <person name="Guy L."/>
            <person name="Ettema T.J."/>
        </authorList>
    </citation>
    <scope>NUCLEOTIDE SEQUENCE</scope>
</reference>